<gene>
    <name evidence="1" type="ORF">DIS24_g7922</name>
</gene>
<evidence type="ECO:0000313" key="1">
    <source>
        <dbReference type="EMBL" id="KAK0647246.1"/>
    </source>
</evidence>
<sequence length="324" mass="38020">MDHLLIPKHPARSAPRIRYYCQQEYDGENFLYYPKRMGWTYKELLSERTWFNLGLPDSERDPEKNMARWSYLGLPDGKRKVEDVLAFLQQWLFFGLLHTFLGDLALPPDFIETDSDTGLTYVHTRNLLPLARKFLEKERRDRILPRRGFEYFNNCLDTEHQIYEAIRGQSPRSTLVDPYFMLSLAAMAQFLGDAAATLYPDDIMVKDHLPPLVHTNDDRFKNFRNYLEEIDILTFEMAKAGWCPRQAWIAAGTSLPTYYFYSQLQHFEAEDKVRDHRECTQTQCLSLRVDSSAYKSRHIHRGECDLVGFKTEDLDSILQEVAHG</sequence>
<protein>
    <submittedName>
        <fullName evidence="1">Uncharacterized protein</fullName>
    </submittedName>
</protein>
<reference evidence="1" key="1">
    <citation type="submission" date="2023-06" db="EMBL/GenBank/DDBJ databases">
        <title>Multi-omics analyses reveal the molecular pathogenesis toolkit of Lasiodiplodia hormozganensis, a cross-kingdom pathogen.</title>
        <authorList>
            <person name="Felix C."/>
            <person name="Meneses R."/>
            <person name="Goncalves M.F.M."/>
            <person name="Tilleman L."/>
            <person name="Duarte A.S."/>
            <person name="Jorrin-Novo J.V."/>
            <person name="Van De Peer Y."/>
            <person name="Deforce D."/>
            <person name="Van Nieuwerburgh F."/>
            <person name="Esteves A.C."/>
            <person name="Alves A."/>
        </authorList>
    </citation>
    <scope>NUCLEOTIDE SEQUENCE</scope>
    <source>
        <strain evidence="1">CBS 339.90</strain>
    </source>
</reference>
<dbReference type="PANTHER" id="PTHR39596">
    <property type="match status" value="1"/>
</dbReference>
<comment type="caution">
    <text evidence="1">The sequence shown here is derived from an EMBL/GenBank/DDBJ whole genome shotgun (WGS) entry which is preliminary data.</text>
</comment>
<dbReference type="Proteomes" id="UP001175001">
    <property type="component" value="Unassembled WGS sequence"/>
</dbReference>
<dbReference type="PANTHER" id="PTHR39596:SF3">
    <property type="entry name" value="HETEROKARYON INCOMPATIBILITY DOMAIN-CONTAINING PROTEIN"/>
    <property type="match status" value="1"/>
</dbReference>
<name>A0AA39Y917_9PEZI</name>
<proteinExistence type="predicted"/>
<dbReference type="EMBL" id="JAUJDW010000053">
    <property type="protein sequence ID" value="KAK0647246.1"/>
    <property type="molecule type" value="Genomic_DNA"/>
</dbReference>
<evidence type="ECO:0000313" key="2">
    <source>
        <dbReference type="Proteomes" id="UP001175001"/>
    </source>
</evidence>
<dbReference type="AlphaFoldDB" id="A0AA39Y917"/>
<accession>A0AA39Y917</accession>
<keyword evidence="2" id="KW-1185">Reference proteome</keyword>
<organism evidence="1 2">
    <name type="scientific">Lasiodiplodia hormozganensis</name>
    <dbReference type="NCBI Taxonomy" id="869390"/>
    <lineage>
        <taxon>Eukaryota</taxon>
        <taxon>Fungi</taxon>
        <taxon>Dikarya</taxon>
        <taxon>Ascomycota</taxon>
        <taxon>Pezizomycotina</taxon>
        <taxon>Dothideomycetes</taxon>
        <taxon>Dothideomycetes incertae sedis</taxon>
        <taxon>Botryosphaeriales</taxon>
        <taxon>Botryosphaeriaceae</taxon>
        <taxon>Lasiodiplodia</taxon>
    </lineage>
</organism>